<accession>A0A538TZ88</accession>
<gene>
    <name evidence="2" type="ORF">E6K81_16030</name>
</gene>
<dbReference type="Pfam" id="PF03692">
    <property type="entry name" value="CxxCxxCC"/>
    <property type="match status" value="1"/>
</dbReference>
<dbReference type="Proteomes" id="UP000319771">
    <property type="component" value="Unassembled WGS sequence"/>
</dbReference>
<comment type="caution">
    <text evidence="2">The sequence shown here is derived from an EMBL/GenBank/DDBJ whole genome shotgun (WGS) entry which is preliminary data.</text>
</comment>
<proteinExistence type="predicted"/>
<evidence type="ECO:0000256" key="1">
    <source>
        <dbReference type="SAM" id="Coils"/>
    </source>
</evidence>
<protein>
    <submittedName>
        <fullName evidence="2">YkgJ family cysteine cluster protein</fullName>
    </submittedName>
</protein>
<evidence type="ECO:0000313" key="2">
    <source>
        <dbReference type="EMBL" id="TMQ68952.1"/>
    </source>
</evidence>
<reference evidence="2 3" key="1">
    <citation type="journal article" date="2019" name="Nat. Microbiol.">
        <title>Mediterranean grassland soil C-N compound turnover is dependent on rainfall and depth, and is mediated by genomically divergent microorganisms.</title>
        <authorList>
            <person name="Diamond S."/>
            <person name="Andeer P.F."/>
            <person name="Li Z."/>
            <person name="Crits-Christoph A."/>
            <person name="Burstein D."/>
            <person name="Anantharaman K."/>
            <person name="Lane K.R."/>
            <person name="Thomas B.C."/>
            <person name="Pan C."/>
            <person name="Northen T.R."/>
            <person name="Banfield J.F."/>
        </authorList>
    </citation>
    <scope>NUCLEOTIDE SEQUENCE [LARGE SCALE GENOMIC DNA]</scope>
    <source>
        <strain evidence="2">WS_11</strain>
    </source>
</reference>
<sequence>MSQEFTALSSGGTIRHSPRMKPSLTDTLCTRCGLCCDGSLFGDVELVGPGEATRLEIMGLEIDDNQADGDLLLQPCAALQGRRCGIYAHRPKCCRSFECRLLEDVRSGAVSVVRAADEIAEALKRIRRVKELLARLGERDDGLPLRERCAEALAREADAPHEMKRKRAELKAAMSAVETSIRKTFLGGGG</sequence>
<dbReference type="EMBL" id="VBPB01000358">
    <property type="protein sequence ID" value="TMQ68952.1"/>
    <property type="molecule type" value="Genomic_DNA"/>
</dbReference>
<name>A0A538TZ88_UNCEI</name>
<evidence type="ECO:0000313" key="3">
    <source>
        <dbReference type="Proteomes" id="UP000319771"/>
    </source>
</evidence>
<organism evidence="2 3">
    <name type="scientific">Eiseniibacteriota bacterium</name>
    <dbReference type="NCBI Taxonomy" id="2212470"/>
    <lineage>
        <taxon>Bacteria</taxon>
        <taxon>Candidatus Eiseniibacteriota</taxon>
    </lineage>
</organism>
<dbReference type="AlphaFoldDB" id="A0A538TZ88"/>
<keyword evidence="1" id="KW-0175">Coiled coil</keyword>
<dbReference type="InterPro" id="IPR005358">
    <property type="entry name" value="Puta_zinc/iron-chelating_dom"/>
</dbReference>
<feature type="coiled-coil region" evidence="1">
    <location>
        <begin position="112"/>
        <end position="139"/>
    </location>
</feature>